<evidence type="ECO:0000313" key="4">
    <source>
        <dbReference type="WBParaSite" id="GPUH_0001297801-mRNA-1"/>
    </source>
</evidence>
<accession>A0A183DW73</accession>
<keyword evidence="1" id="KW-0732">Signal</keyword>
<dbReference type="WBParaSite" id="GPUH_0001297801-mRNA-1">
    <property type="protein sequence ID" value="GPUH_0001297801-mRNA-1"/>
    <property type="gene ID" value="GPUH_0001297801"/>
</dbReference>
<protein>
    <submittedName>
        <fullName evidence="2 4">Uncharacterized protein</fullName>
    </submittedName>
</protein>
<reference evidence="2 3" key="2">
    <citation type="submission" date="2018-11" db="EMBL/GenBank/DDBJ databases">
        <authorList>
            <consortium name="Pathogen Informatics"/>
        </authorList>
    </citation>
    <scope>NUCLEOTIDE SEQUENCE [LARGE SCALE GENOMIC DNA]</scope>
</reference>
<dbReference type="OrthoDB" id="59470at2759"/>
<dbReference type="AlphaFoldDB" id="A0A183DW73"/>
<dbReference type="EMBL" id="UYRT01079786">
    <property type="protein sequence ID" value="VDN21393.1"/>
    <property type="molecule type" value="Genomic_DNA"/>
</dbReference>
<evidence type="ECO:0000256" key="1">
    <source>
        <dbReference type="SAM" id="SignalP"/>
    </source>
</evidence>
<reference evidence="4" key="1">
    <citation type="submission" date="2016-06" db="UniProtKB">
        <authorList>
            <consortium name="WormBaseParasite"/>
        </authorList>
    </citation>
    <scope>IDENTIFICATION</scope>
</reference>
<gene>
    <name evidence="2" type="ORF">GPUH_LOCUS12964</name>
</gene>
<organism evidence="4">
    <name type="scientific">Gongylonema pulchrum</name>
    <dbReference type="NCBI Taxonomy" id="637853"/>
    <lineage>
        <taxon>Eukaryota</taxon>
        <taxon>Metazoa</taxon>
        <taxon>Ecdysozoa</taxon>
        <taxon>Nematoda</taxon>
        <taxon>Chromadorea</taxon>
        <taxon>Rhabditida</taxon>
        <taxon>Spirurina</taxon>
        <taxon>Spiruromorpha</taxon>
        <taxon>Spiruroidea</taxon>
        <taxon>Gongylonematidae</taxon>
        <taxon>Gongylonema</taxon>
    </lineage>
</organism>
<dbReference type="Proteomes" id="UP000271098">
    <property type="component" value="Unassembled WGS sequence"/>
</dbReference>
<feature type="chain" id="PRO_5043138919" evidence="1">
    <location>
        <begin position="21"/>
        <end position="124"/>
    </location>
</feature>
<keyword evidence="3" id="KW-1185">Reference proteome</keyword>
<evidence type="ECO:0000313" key="3">
    <source>
        <dbReference type="Proteomes" id="UP000271098"/>
    </source>
</evidence>
<proteinExistence type="predicted"/>
<feature type="signal peptide" evidence="1">
    <location>
        <begin position="1"/>
        <end position="20"/>
    </location>
</feature>
<sequence>MLALLLINALFNAITRTVYGEIATMGRQPLGINPTLYDSKVDPIMQLDEMTFNDTVFCKQSTADDCTAYVVEYFPRNSSSPEYGLSLKPMPTVSEMRGIITESILVDFGANRFQDWPDFDFLGK</sequence>
<name>A0A183DW73_9BILA</name>
<evidence type="ECO:0000313" key="2">
    <source>
        <dbReference type="EMBL" id="VDN21393.1"/>
    </source>
</evidence>